<dbReference type="InterPro" id="IPR004299">
    <property type="entry name" value="MBOAT_fam"/>
</dbReference>
<evidence type="ECO:0000256" key="7">
    <source>
        <dbReference type="SAM" id="Phobius"/>
    </source>
</evidence>
<dbReference type="Proteomes" id="UP001162164">
    <property type="component" value="Unassembled WGS sequence"/>
</dbReference>
<evidence type="ECO:0000256" key="5">
    <source>
        <dbReference type="ARBA" id="ARBA00023136"/>
    </source>
</evidence>
<organism evidence="8 9">
    <name type="scientific">Molorchus minor</name>
    <dbReference type="NCBI Taxonomy" id="1323400"/>
    <lineage>
        <taxon>Eukaryota</taxon>
        <taxon>Metazoa</taxon>
        <taxon>Ecdysozoa</taxon>
        <taxon>Arthropoda</taxon>
        <taxon>Hexapoda</taxon>
        <taxon>Insecta</taxon>
        <taxon>Pterygota</taxon>
        <taxon>Neoptera</taxon>
        <taxon>Endopterygota</taxon>
        <taxon>Coleoptera</taxon>
        <taxon>Polyphaga</taxon>
        <taxon>Cucujiformia</taxon>
        <taxon>Chrysomeloidea</taxon>
        <taxon>Cerambycidae</taxon>
        <taxon>Lamiinae</taxon>
        <taxon>Monochamini</taxon>
        <taxon>Molorchus</taxon>
    </lineage>
</organism>
<feature type="transmembrane region" description="Helical" evidence="7">
    <location>
        <begin position="177"/>
        <end position="195"/>
    </location>
</feature>
<gene>
    <name evidence="8" type="ORF">NQ317_015628</name>
</gene>
<accession>A0ABQ9JT00</accession>
<comment type="subcellular location">
    <subcellularLocation>
        <location evidence="1">Membrane</location>
        <topology evidence="1">Multi-pass membrane protein</topology>
    </subcellularLocation>
</comment>
<protein>
    <submittedName>
        <fullName evidence="8">Uncharacterized protein</fullName>
    </submittedName>
</protein>
<feature type="transmembrane region" description="Helical" evidence="7">
    <location>
        <begin position="59"/>
        <end position="92"/>
    </location>
</feature>
<feature type="transmembrane region" description="Helical" evidence="7">
    <location>
        <begin position="374"/>
        <end position="393"/>
    </location>
</feature>
<name>A0ABQ9JT00_9CUCU</name>
<keyword evidence="2" id="KW-0808">Transferase</keyword>
<feature type="transmembrane region" description="Helical" evidence="7">
    <location>
        <begin position="413"/>
        <end position="433"/>
    </location>
</feature>
<feature type="transmembrane region" description="Helical" evidence="7">
    <location>
        <begin position="29"/>
        <end position="47"/>
    </location>
</feature>
<dbReference type="PANTHER" id="PTHR13906:SF4">
    <property type="entry name" value="LYSOPHOSPHOLIPID ACYLTRANSFERASE 6"/>
    <property type="match status" value="1"/>
</dbReference>
<evidence type="ECO:0000313" key="9">
    <source>
        <dbReference type="Proteomes" id="UP001162164"/>
    </source>
</evidence>
<feature type="transmembrane region" description="Helical" evidence="7">
    <location>
        <begin position="230"/>
        <end position="248"/>
    </location>
</feature>
<dbReference type="Pfam" id="PF03062">
    <property type="entry name" value="MBOAT"/>
    <property type="match status" value="1"/>
</dbReference>
<feature type="transmembrane region" description="Helical" evidence="7">
    <location>
        <begin position="98"/>
        <end position="116"/>
    </location>
</feature>
<dbReference type="PANTHER" id="PTHR13906">
    <property type="entry name" value="PORCUPINE"/>
    <property type="match status" value="1"/>
</dbReference>
<evidence type="ECO:0000256" key="1">
    <source>
        <dbReference type="ARBA" id="ARBA00004141"/>
    </source>
</evidence>
<feature type="transmembrane region" description="Helical" evidence="7">
    <location>
        <begin position="445"/>
        <end position="464"/>
    </location>
</feature>
<keyword evidence="3 7" id="KW-0812">Transmembrane</keyword>
<dbReference type="InterPro" id="IPR049941">
    <property type="entry name" value="LPLAT_7/PORCN-like"/>
</dbReference>
<evidence type="ECO:0000313" key="8">
    <source>
        <dbReference type="EMBL" id="KAJ8981426.1"/>
    </source>
</evidence>
<evidence type="ECO:0000256" key="3">
    <source>
        <dbReference type="ARBA" id="ARBA00022692"/>
    </source>
</evidence>
<sequence length="496" mass="56149">MSVGDNYRGSQIFSGLAQYIGLSTDQLNFIISQLVALGLATLYRTALHPSKTATAVRHAFGLVAGLIIGYFCFGFQAIHLAGLPAICYVIIITQNPHVMHGMVLTVALTYLSCLHLHRQFYDYGSYGLDISGPLMVITQKVTSLAFSLHDGLSKKEEDLTKLQKEHVIYKMPSSLEYFSYMLMFPSIMAGPIIFYKDYIEFIQGNAYNIPQNNSVNDNTVTYEPSPARAVVEKVIIALFCALVFVNFLPRYPISRIKDDHFVDGTSVSYKFWYLTVCTTLVRCKYYFAWTIADAVCNNCGIGLSKYKSDGSEEWNKLSNVDIFRFEFAASLKEAIEAWNKGTNIWLRLIVYDRTKKYSTLLTYSLSAMWHGFYAGYYLTFFSAALFTLAARVVRRHIRNNFTGTNESKLLYDILTFAVTHLVLAYITFPFVLLDFWSSVRLYNKMIWCLHVFAALALILVPKFVPQSQPREVNSKSSLALALRQAGPYTNSVGHND</sequence>
<keyword evidence="6" id="KW-0012">Acyltransferase</keyword>
<reference evidence="8" key="1">
    <citation type="journal article" date="2023" name="Insect Mol. Biol.">
        <title>Genome sequencing provides insights into the evolution of gene families encoding plant cell wall-degrading enzymes in longhorned beetles.</title>
        <authorList>
            <person name="Shin N.R."/>
            <person name="Okamura Y."/>
            <person name="Kirsch R."/>
            <person name="Pauchet Y."/>
        </authorList>
    </citation>
    <scope>NUCLEOTIDE SEQUENCE</scope>
    <source>
        <strain evidence="8">MMC_N1</strain>
    </source>
</reference>
<keyword evidence="5 7" id="KW-0472">Membrane</keyword>
<proteinExistence type="predicted"/>
<dbReference type="EMBL" id="JAPWTJ010000183">
    <property type="protein sequence ID" value="KAJ8981426.1"/>
    <property type="molecule type" value="Genomic_DNA"/>
</dbReference>
<evidence type="ECO:0000256" key="2">
    <source>
        <dbReference type="ARBA" id="ARBA00022679"/>
    </source>
</evidence>
<comment type="caution">
    <text evidence="8">The sequence shown here is derived from an EMBL/GenBank/DDBJ whole genome shotgun (WGS) entry which is preliminary data.</text>
</comment>
<keyword evidence="9" id="KW-1185">Reference proteome</keyword>
<evidence type="ECO:0000256" key="6">
    <source>
        <dbReference type="ARBA" id="ARBA00023315"/>
    </source>
</evidence>
<keyword evidence="4 7" id="KW-1133">Transmembrane helix</keyword>
<evidence type="ECO:0000256" key="4">
    <source>
        <dbReference type="ARBA" id="ARBA00022989"/>
    </source>
</evidence>